<dbReference type="PANTHER" id="PTHR21257">
    <property type="entry name" value="DELTA(14)-STEROL REDUCTASE"/>
    <property type="match status" value="1"/>
</dbReference>
<dbReference type="AlphaFoldDB" id="A0A814CLS5"/>
<keyword evidence="5 6" id="KW-0472">Membrane</keyword>
<evidence type="ECO:0000256" key="1">
    <source>
        <dbReference type="ARBA" id="ARBA00004141"/>
    </source>
</evidence>
<evidence type="ECO:0000256" key="4">
    <source>
        <dbReference type="ARBA" id="ARBA00022989"/>
    </source>
</evidence>
<evidence type="ECO:0000256" key="6">
    <source>
        <dbReference type="SAM" id="Phobius"/>
    </source>
</evidence>
<dbReference type="EMBL" id="CAJNOM010000058">
    <property type="protein sequence ID" value="CAF0945095.1"/>
    <property type="molecule type" value="Genomic_DNA"/>
</dbReference>
<evidence type="ECO:0000313" key="8">
    <source>
        <dbReference type="Proteomes" id="UP000663832"/>
    </source>
</evidence>
<sequence length="391" mass="46164">MSKSDITMINDNSVDGLKDHLADNEIYKNLRRHSPLLAFILLIFLPILLFFFNITCTLRRPIVESFQHVYDMFIFDVDCLAIVLGWLLIQSAFFLLIRKQYYHHNGIITFVFSLAGVYILNWFKIIHASYIYDNIHKILVASIIVSYFIGLLLFIKGNETRYLKQINPIVAFFYGTDINLTITGIDLKLFFELRIGLIGWACLNLCFFLKTIELYTYRRPPAFVLVVIQQILQALQLIWYEDIRLRNNNTKKETIGFIHIFGSLCWFPFLWCLPSQYLILVNYPIKRLYIIVSVILFLLGMFISRRSIHYQQEISSKKNTKSYGLISLISNYWTLCRHPYYLGICLLEYIFMMISFLLFRKFANTYFLDNTLRLNAYSMDVTFILSASYLQ</sequence>
<keyword evidence="3 6" id="KW-0812">Transmembrane</keyword>
<feature type="transmembrane region" description="Helical" evidence="6">
    <location>
        <begin position="36"/>
        <end position="54"/>
    </location>
</feature>
<feature type="transmembrane region" description="Helical" evidence="6">
    <location>
        <begin position="340"/>
        <end position="359"/>
    </location>
</feature>
<evidence type="ECO:0000256" key="5">
    <source>
        <dbReference type="ARBA" id="ARBA00023136"/>
    </source>
</evidence>
<feature type="transmembrane region" description="Helical" evidence="6">
    <location>
        <begin position="288"/>
        <end position="308"/>
    </location>
</feature>
<proteinExistence type="inferred from homology"/>
<dbReference type="OrthoDB" id="5326588at2759"/>
<dbReference type="GO" id="GO:0005789">
    <property type="term" value="C:endoplasmic reticulum membrane"/>
    <property type="evidence" value="ECO:0007669"/>
    <property type="project" value="TreeGrafter"/>
</dbReference>
<gene>
    <name evidence="7" type="ORF">QVE165_LOCUS11886</name>
</gene>
<comment type="caution">
    <text evidence="7">The sequence shown here is derived from an EMBL/GenBank/DDBJ whole genome shotgun (WGS) entry which is preliminary data.</text>
</comment>
<dbReference type="InterPro" id="IPR001171">
    <property type="entry name" value="ERG24_DHCR-like"/>
</dbReference>
<protein>
    <submittedName>
        <fullName evidence="7">Uncharacterized protein</fullName>
    </submittedName>
</protein>
<feature type="transmembrane region" description="Helical" evidence="6">
    <location>
        <begin position="191"/>
        <end position="209"/>
    </location>
</feature>
<dbReference type="GO" id="GO:0016126">
    <property type="term" value="P:sterol biosynthetic process"/>
    <property type="evidence" value="ECO:0007669"/>
    <property type="project" value="InterPro"/>
</dbReference>
<organism evidence="7 8">
    <name type="scientific">Adineta steineri</name>
    <dbReference type="NCBI Taxonomy" id="433720"/>
    <lineage>
        <taxon>Eukaryota</taxon>
        <taxon>Metazoa</taxon>
        <taxon>Spiralia</taxon>
        <taxon>Gnathifera</taxon>
        <taxon>Rotifera</taxon>
        <taxon>Eurotatoria</taxon>
        <taxon>Bdelloidea</taxon>
        <taxon>Adinetida</taxon>
        <taxon>Adinetidae</taxon>
        <taxon>Adineta</taxon>
    </lineage>
</organism>
<evidence type="ECO:0000313" key="7">
    <source>
        <dbReference type="EMBL" id="CAF0945095.1"/>
    </source>
</evidence>
<feature type="transmembrane region" description="Helical" evidence="6">
    <location>
        <begin position="166"/>
        <end position="185"/>
    </location>
</feature>
<evidence type="ECO:0000256" key="3">
    <source>
        <dbReference type="ARBA" id="ARBA00022692"/>
    </source>
</evidence>
<feature type="transmembrane region" description="Helical" evidence="6">
    <location>
        <begin position="74"/>
        <end position="97"/>
    </location>
</feature>
<accession>A0A814CLS5</accession>
<comment type="similarity">
    <text evidence="2">Belongs to the ERG4/ERG24 family.</text>
</comment>
<name>A0A814CLS5_9BILA</name>
<feature type="transmembrane region" description="Helical" evidence="6">
    <location>
        <begin position="104"/>
        <end position="123"/>
    </location>
</feature>
<feature type="transmembrane region" description="Helical" evidence="6">
    <location>
        <begin position="260"/>
        <end position="281"/>
    </location>
</feature>
<dbReference type="Pfam" id="PF01222">
    <property type="entry name" value="ERG4_ERG24"/>
    <property type="match status" value="1"/>
</dbReference>
<feature type="transmembrane region" description="Helical" evidence="6">
    <location>
        <begin position="135"/>
        <end position="154"/>
    </location>
</feature>
<keyword evidence="4 6" id="KW-1133">Transmembrane helix</keyword>
<dbReference type="GO" id="GO:0016628">
    <property type="term" value="F:oxidoreductase activity, acting on the CH-CH group of donors, NAD or NADP as acceptor"/>
    <property type="evidence" value="ECO:0007669"/>
    <property type="project" value="InterPro"/>
</dbReference>
<dbReference type="Proteomes" id="UP000663832">
    <property type="component" value="Unassembled WGS sequence"/>
</dbReference>
<reference evidence="7" key="1">
    <citation type="submission" date="2021-02" db="EMBL/GenBank/DDBJ databases">
        <authorList>
            <person name="Nowell W R."/>
        </authorList>
    </citation>
    <scope>NUCLEOTIDE SEQUENCE</scope>
</reference>
<keyword evidence="8" id="KW-1185">Reference proteome</keyword>
<evidence type="ECO:0000256" key="2">
    <source>
        <dbReference type="ARBA" id="ARBA00005402"/>
    </source>
</evidence>
<comment type="subcellular location">
    <subcellularLocation>
        <location evidence="1">Membrane</location>
        <topology evidence="1">Multi-pass membrane protein</topology>
    </subcellularLocation>
</comment>